<evidence type="ECO:0000256" key="1">
    <source>
        <dbReference type="SAM" id="MobiDB-lite"/>
    </source>
</evidence>
<evidence type="ECO:0000259" key="2">
    <source>
        <dbReference type="Pfam" id="PF25342"/>
    </source>
</evidence>
<gene>
    <name evidence="3" type="ORF">H257_14226</name>
</gene>
<dbReference type="InterPro" id="IPR057589">
    <property type="entry name" value="GT_PLOD"/>
</dbReference>
<organism evidence="3">
    <name type="scientific">Aphanomyces astaci</name>
    <name type="common">Crayfish plague agent</name>
    <dbReference type="NCBI Taxonomy" id="112090"/>
    <lineage>
        <taxon>Eukaryota</taxon>
        <taxon>Sar</taxon>
        <taxon>Stramenopiles</taxon>
        <taxon>Oomycota</taxon>
        <taxon>Saprolegniomycetes</taxon>
        <taxon>Saprolegniales</taxon>
        <taxon>Verrucalvaceae</taxon>
        <taxon>Aphanomyces</taxon>
    </lineage>
</organism>
<dbReference type="EMBL" id="KI913168">
    <property type="protein sequence ID" value="ETV70194.1"/>
    <property type="molecule type" value="Genomic_DNA"/>
</dbReference>
<sequence length="452" mass="49822">MPVVMPTKYQWPLLALLATGALLGATDVLTYRKMNALMHSTGAHVRPKAAAVSNSLRDASSLSQPSPTNASFSADVLRDDDDDPVELTPPIVVEPPFSAPEAPTGFIPRPLRVLTLADNPRAEICLTASSVYQSGMVLQVLAWDHSTEFFDHSSCGGPCSKANTDGDFRVGQQKKVHWLTHYFEHNADLHDDDLILFTDAWDVVIQRDLRELTAVFLAQTNHQRGVIFNGEPGCGDSFTLPGMYGDQLRHGAFTVQLDSTYPERTIQGDNMCNMIAAKTSMNSLSKGPNWSLGSGGILGDVQSVRAFLRRVNQVHAEQQQKFDRRESPFFFYGDQIAFQLAYVRYPEINVKVDTSGEIFFVTSFFVTPGDLDHFTLHGGCDASYFEAHAPSKLAWHGGIPFILHFPGGYKHLNATCAPKMELAVRAAAPGKYMFDVDRQKNVLVSSVCPTYS</sequence>
<dbReference type="RefSeq" id="XP_009840290.1">
    <property type="nucleotide sequence ID" value="XM_009841988.1"/>
</dbReference>
<accession>W4FTN8</accession>
<dbReference type="GeneID" id="20816222"/>
<dbReference type="AlphaFoldDB" id="W4FTN8"/>
<proteinExistence type="predicted"/>
<reference evidence="3" key="1">
    <citation type="submission" date="2013-12" db="EMBL/GenBank/DDBJ databases">
        <title>The Genome Sequence of Aphanomyces astaci APO3.</title>
        <authorList>
            <consortium name="The Broad Institute Genomics Platform"/>
            <person name="Russ C."/>
            <person name="Tyler B."/>
            <person name="van West P."/>
            <person name="Dieguez-Uribeondo J."/>
            <person name="Young S.K."/>
            <person name="Zeng Q."/>
            <person name="Gargeya S."/>
            <person name="Fitzgerald M."/>
            <person name="Abouelleil A."/>
            <person name="Alvarado L."/>
            <person name="Chapman S.B."/>
            <person name="Gainer-Dewar J."/>
            <person name="Goldberg J."/>
            <person name="Griggs A."/>
            <person name="Gujja S."/>
            <person name="Hansen M."/>
            <person name="Howarth C."/>
            <person name="Imamovic A."/>
            <person name="Ireland A."/>
            <person name="Larimer J."/>
            <person name="McCowan C."/>
            <person name="Murphy C."/>
            <person name="Pearson M."/>
            <person name="Poon T.W."/>
            <person name="Priest M."/>
            <person name="Roberts A."/>
            <person name="Saif S."/>
            <person name="Shea T."/>
            <person name="Sykes S."/>
            <person name="Wortman J."/>
            <person name="Nusbaum C."/>
            <person name="Birren B."/>
        </authorList>
    </citation>
    <scope>NUCLEOTIDE SEQUENCE [LARGE SCALE GENOMIC DNA]</scope>
    <source>
        <strain evidence="3">APO3</strain>
    </source>
</reference>
<dbReference type="VEuPathDB" id="FungiDB:H257_14226"/>
<dbReference type="OrthoDB" id="69177at2759"/>
<dbReference type="CDD" id="cd22997">
    <property type="entry name" value="GT_LH"/>
    <property type="match status" value="1"/>
</dbReference>
<feature type="compositionally biased region" description="Polar residues" evidence="1">
    <location>
        <begin position="56"/>
        <end position="72"/>
    </location>
</feature>
<feature type="region of interest" description="Disordered" evidence="1">
    <location>
        <begin position="56"/>
        <end position="94"/>
    </location>
</feature>
<name>W4FTN8_APHAT</name>
<protein>
    <recommendedName>
        <fullName evidence="2">PLOD1-3-like GT domain-containing protein</fullName>
    </recommendedName>
</protein>
<feature type="domain" description="PLOD1-3-like GT" evidence="2">
    <location>
        <begin position="164"/>
        <end position="234"/>
    </location>
</feature>
<dbReference type="Pfam" id="PF25342">
    <property type="entry name" value="GT_PLOD"/>
    <property type="match status" value="1"/>
</dbReference>
<evidence type="ECO:0000313" key="3">
    <source>
        <dbReference type="EMBL" id="ETV70194.1"/>
    </source>
</evidence>